<reference evidence="2" key="1">
    <citation type="submission" date="2022-11" db="UniProtKB">
        <authorList>
            <consortium name="WormBaseParasite"/>
        </authorList>
    </citation>
    <scope>IDENTIFICATION</scope>
</reference>
<dbReference type="Proteomes" id="UP000887572">
    <property type="component" value="Unplaced"/>
</dbReference>
<evidence type="ECO:0000313" key="1">
    <source>
        <dbReference type="Proteomes" id="UP000887572"/>
    </source>
</evidence>
<dbReference type="WBParaSite" id="Gr19_v10_g10760.t1">
    <property type="protein sequence ID" value="Gr19_v10_g10760.t1"/>
    <property type="gene ID" value="Gr19_v10_g10760"/>
</dbReference>
<dbReference type="AlphaFoldDB" id="A0A914GS42"/>
<keyword evidence="1" id="KW-1185">Reference proteome</keyword>
<accession>A0A914GS42</accession>
<name>A0A914GS42_GLORO</name>
<protein>
    <submittedName>
        <fullName evidence="2">F-box domain-containing protein</fullName>
    </submittedName>
</protein>
<sequence>MSDYKSDEEQQQQMKKIFICADVLLKIFGFLCPFDVGLKIALTNYRFNTLVDVHFKSGKWLLGSMEIRRATDENGAEIVNARSGEGLPISQGSLPDKVIGFKSIVISYVDQTVIEFLQRIRPLSNSSGANVWIDNCDQSRSWEIIRQEIWPLVADNIRGLRLDPSVLGRLRQFSPAILRNCATLQSIYSLGLFPEFPAEDDAAASSRQALAKWLLTPCGDGLPKMFHCDLYLGGIDELIESFADASESANFIIKIWKDGRRFVPFELKNNWTREQLSFRRLNNKWLLVRCPIEREEDKWAKWEKEAIEWEMGRQSNCIVITDIGDGMDAANEGPNELNE</sequence>
<organism evidence="1 2">
    <name type="scientific">Globodera rostochiensis</name>
    <name type="common">Golden nematode worm</name>
    <name type="synonym">Heterodera rostochiensis</name>
    <dbReference type="NCBI Taxonomy" id="31243"/>
    <lineage>
        <taxon>Eukaryota</taxon>
        <taxon>Metazoa</taxon>
        <taxon>Ecdysozoa</taxon>
        <taxon>Nematoda</taxon>
        <taxon>Chromadorea</taxon>
        <taxon>Rhabditida</taxon>
        <taxon>Tylenchina</taxon>
        <taxon>Tylenchomorpha</taxon>
        <taxon>Tylenchoidea</taxon>
        <taxon>Heteroderidae</taxon>
        <taxon>Heteroderinae</taxon>
        <taxon>Globodera</taxon>
    </lineage>
</organism>
<evidence type="ECO:0000313" key="2">
    <source>
        <dbReference type="WBParaSite" id="Gr19_v10_g10760.t1"/>
    </source>
</evidence>
<proteinExistence type="predicted"/>